<dbReference type="EMBL" id="AYEU01000006">
    <property type="protein sequence ID" value="ESK51571.1"/>
    <property type="molecule type" value="Genomic_DNA"/>
</dbReference>
<proteinExistence type="predicted"/>
<dbReference type="HOGENOM" id="CLU_3380030_0_0_6"/>
<dbReference type="AlphaFoldDB" id="V2USH0"/>
<evidence type="ECO:0000313" key="2">
    <source>
        <dbReference type="Proteomes" id="UP000018418"/>
    </source>
</evidence>
<gene>
    <name evidence="1" type="ORF">P255_02094</name>
</gene>
<keyword evidence="2" id="KW-1185">Reference proteome</keyword>
<reference evidence="1 2" key="1">
    <citation type="submission" date="2013-10" db="EMBL/GenBank/DDBJ databases">
        <title>The Genome Sequence of Acinetobacter brisouii CIP 110357.</title>
        <authorList>
            <consortium name="The Broad Institute Genomics Platform"/>
            <consortium name="The Broad Institute Genome Sequencing Center for Infectious Disease"/>
            <person name="Cerqueira G."/>
            <person name="Feldgarden M."/>
            <person name="Courvalin P."/>
            <person name="Grillot-Courvalin C."/>
            <person name="Clermont D."/>
            <person name="Rocha E."/>
            <person name="Yoon E.-J."/>
            <person name="Nemec A."/>
            <person name="Young S.K."/>
            <person name="Zeng Q."/>
            <person name="Gargeya S."/>
            <person name="Fitzgerald M."/>
            <person name="Abouelleil A."/>
            <person name="Alvarado L."/>
            <person name="Berlin A.M."/>
            <person name="Chapman S.B."/>
            <person name="Gainer-Dewar J."/>
            <person name="Goldberg J."/>
            <person name="Gnerre S."/>
            <person name="Griggs A."/>
            <person name="Gujja S."/>
            <person name="Hansen M."/>
            <person name="Howarth C."/>
            <person name="Imamovic A."/>
            <person name="Ireland A."/>
            <person name="Larimer J."/>
            <person name="McCowan C."/>
            <person name="Murphy C."/>
            <person name="Pearson M."/>
            <person name="Poon T.W."/>
            <person name="Priest M."/>
            <person name="Roberts A."/>
            <person name="Saif S."/>
            <person name="Shea T."/>
            <person name="Sykes S."/>
            <person name="Wortman J."/>
            <person name="Nusbaum C."/>
            <person name="Birren B."/>
        </authorList>
    </citation>
    <scope>NUCLEOTIDE SEQUENCE [LARGE SCALE GENOMIC DNA]</scope>
    <source>
        <strain evidence="1 2">CIP 110357</strain>
    </source>
</reference>
<evidence type="ECO:0000313" key="1">
    <source>
        <dbReference type="EMBL" id="ESK51571.1"/>
    </source>
</evidence>
<name>V2USH0_9GAMM</name>
<comment type="caution">
    <text evidence="1">The sequence shown here is derived from an EMBL/GenBank/DDBJ whole genome shotgun (WGS) entry which is preliminary data.</text>
</comment>
<organism evidence="1 2">
    <name type="scientific">Acinetobacter brisouii CIP 110357</name>
    <dbReference type="NCBI Taxonomy" id="1341683"/>
    <lineage>
        <taxon>Bacteria</taxon>
        <taxon>Pseudomonadati</taxon>
        <taxon>Pseudomonadota</taxon>
        <taxon>Gammaproteobacteria</taxon>
        <taxon>Moraxellales</taxon>
        <taxon>Moraxellaceae</taxon>
        <taxon>Acinetobacter</taxon>
    </lineage>
</organism>
<dbReference type="Proteomes" id="UP000018418">
    <property type="component" value="Unassembled WGS sequence"/>
</dbReference>
<accession>V2USH0</accession>
<protein>
    <submittedName>
        <fullName evidence="1">Uncharacterized protein</fullName>
    </submittedName>
</protein>
<sequence>MQMESLVKKTLVEKQTQIGNKIKISLAVRHKNA</sequence>